<dbReference type="Proteomes" id="UP000011991">
    <property type="component" value="Unassembled WGS sequence"/>
</dbReference>
<keyword evidence="1" id="KW-0677">Repeat</keyword>
<evidence type="ECO:0000313" key="4">
    <source>
        <dbReference type="EMBL" id="EMI20749.1"/>
    </source>
</evidence>
<keyword evidence="2 3" id="KW-0802">TPR repeat</keyword>
<dbReference type="Gene3D" id="1.25.40.10">
    <property type="entry name" value="Tetratricopeptide repeat domain"/>
    <property type="match status" value="1"/>
</dbReference>
<evidence type="ECO:0000256" key="3">
    <source>
        <dbReference type="PROSITE-ProRule" id="PRU00339"/>
    </source>
</evidence>
<organism evidence="4 5">
    <name type="scientific">Rhodopirellula maiorica SM1</name>
    <dbReference type="NCBI Taxonomy" id="1265738"/>
    <lineage>
        <taxon>Bacteria</taxon>
        <taxon>Pseudomonadati</taxon>
        <taxon>Planctomycetota</taxon>
        <taxon>Planctomycetia</taxon>
        <taxon>Pirellulales</taxon>
        <taxon>Pirellulaceae</taxon>
        <taxon>Novipirellula</taxon>
    </lineage>
</organism>
<dbReference type="Pfam" id="PF07719">
    <property type="entry name" value="TPR_2"/>
    <property type="match status" value="1"/>
</dbReference>
<dbReference type="SUPFAM" id="SSF53756">
    <property type="entry name" value="UDP-Glycosyltransferase/glycogen phosphorylase"/>
    <property type="match status" value="1"/>
</dbReference>
<dbReference type="PATRIC" id="fig|1265738.3.peg.2323"/>
<accession>M5S3J4</accession>
<evidence type="ECO:0000256" key="1">
    <source>
        <dbReference type="ARBA" id="ARBA00022737"/>
    </source>
</evidence>
<evidence type="ECO:0000313" key="5">
    <source>
        <dbReference type="Proteomes" id="UP000011991"/>
    </source>
</evidence>
<proteinExistence type="predicted"/>
<evidence type="ECO:0000256" key="2">
    <source>
        <dbReference type="ARBA" id="ARBA00022803"/>
    </source>
</evidence>
<sequence>MNGSTWQSDVLLAQQSFEQNRIDEAEAIATKLVAEHPKCAEAFQIIGLVQSRRHQVGAAIATLEHALRIRCDLIPAHSYLGLLYQSRGEPERAIQVFERGLLLDPANHHLRFNRALALLKLGRFDQGWIEYEWRWSAAAVPRPEIPLPRWDGSPLEGRSILIHSEQGFGDTLQFMRFLPRVQQMGATVWMAVQKPLTRLLCDIDGVDHWMPVDQPAPIAFDLYSPLLSLPALLQLDHPEQFRVPTPYLHPEPKRVEAWRGRIESLPGLRIGIGWQGSPTFNGDVWRSIPLSAFSALANLDDVTLVSLQKHDGLNQIDQREHQIPLVCFDDLDQDGAFLDTLAVIQHLDLVVTSDTALAHLAGAAGVPVWCLVSTACDWRWMTKSNDTVWYDSMRLFRQQKLGQWEPVIAEVVDALPRSGIRR</sequence>
<gene>
    <name evidence="4" type="ORF">RMSM_02318</name>
</gene>
<dbReference type="PROSITE" id="PS50005">
    <property type="entry name" value="TPR"/>
    <property type="match status" value="1"/>
</dbReference>
<reference evidence="4 5" key="1">
    <citation type="journal article" date="2013" name="Mar. Genomics">
        <title>Expression of sulfatases in Rhodopirellula baltica and the diversity of sulfatases in the genus Rhodopirellula.</title>
        <authorList>
            <person name="Wegner C.E."/>
            <person name="Richter-Heitmann T."/>
            <person name="Klindworth A."/>
            <person name="Klockow C."/>
            <person name="Richter M."/>
            <person name="Achstetter T."/>
            <person name="Glockner F.O."/>
            <person name="Harder J."/>
        </authorList>
    </citation>
    <scope>NUCLEOTIDE SEQUENCE [LARGE SCALE GENOMIC DNA]</scope>
    <source>
        <strain evidence="4 5">SM1</strain>
    </source>
</reference>
<dbReference type="InterPro" id="IPR013105">
    <property type="entry name" value="TPR_2"/>
</dbReference>
<dbReference type="SUPFAM" id="SSF48452">
    <property type="entry name" value="TPR-like"/>
    <property type="match status" value="1"/>
</dbReference>
<comment type="caution">
    <text evidence="4">The sequence shown here is derived from an EMBL/GenBank/DDBJ whole genome shotgun (WGS) entry which is preliminary data.</text>
</comment>
<dbReference type="SMART" id="SM00028">
    <property type="entry name" value="TPR"/>
    <property type="match status" value="2"/>
</dbReference>
<dbReference type="PANTHER" id="PTHR44809:SF1">
    <property type="entry name" value="PROTEIN O-MANNOSYL-TRANSFERASE TMTC1"/>
    <property type="match status" value="1"/>
</dbReference>
<dbReference type="OrthoDB" id="9778733at2"/>
<keyword evidence="5" id="KW-1185">Reference proteome</keyword>
<dbReference type="InterPro" id="IPR019734">
    <property type="entry name" value="TPR_rpt"/>
</dbReference>
<protein>
    <submittedName>
        <fullName evidence="4">TPR repeat-containing protein</fullName>
    </submittedName>
</protein>
<dbReference type="InterPro" id="IPR052943">
    <property type="entry name" value="TMTC_O-mannosyl-trnsfr"/>
</dbReference>
<dbReference type="EMBL" id="ANOG01000327">
    <property type="protein sequence ID" value="EMI20749.1"/>
    <property type="molecule type" value="Genomic_DNA"/>
</dbReference>
<name>M5S3J4_9BACT</name>
<dbReference type="RefSeq" id="WP_008695210.1">
    <property type="nucleotide sequence ID" value="NZ_ANOG01000327.1"/>
</dbReference>
<dbReference type="InterPro" id="IPR011990">
    <property type="entry name" value="TPR-like_helical_dom_sf"/>
</dbReference>
<dbReference type="PANTHER" id="PTHR44809">
    <property type="match status" value="1"/>
</dbReference>
<dbReference type="AlphaFoldDB" id="M5S3J4"/>
<dbReference type="Gene3D" id="3.40.50.2000">
    <property type="entry name" value="Glycogen Phosphorylase B"/>
    <property type="match status" value="1"/>
</dbReference>
<feature type="repeat" description="TPR" evidence="3">
    <location>
        <begin position="74"/>
        <end position="107"/>
    </location>
</feature>